<dbReference type="PANTHER" id="PTHR31793">
    <property type="entry name" value="4-HYDROXYBENZOYL-COA THIOESTERASE FAMILY MEMBER"/>
    <property type="match status" value="1"/>
</dbReference>
<protein>
    <submittedName>
        <fullName evidence="1">Thioesterase family protein</fullName>
    </submittedName>
</protein>
<keyword evidence="2" id="KW-1185">Reference proteome</keyword>
<dbReference type="EMBL" id="BAABWU010000004">
    <property type="protein sequence ID" value="GAA6195987.1"/>
    <property type="molecule type" value="Genomic_DNA"/>
</dbReference>
<dbReference type="InterPro" id="IPR029069">
    <property type="entry name" value="HotDog_dom_sf"/>
</dbReference>
<dbReference type="InterPro" id="IPR050563">
    <property type="entry name" value="4-hydroxybenzoyl-CoA_TE"/>
</dbReference>
<name>A0ABQ0AJD7_9RHOB</name>
<comment type="caution">
    <text evidence="1">The sequence shown here is derived from an EMBL/GenBank/DDBJ whole genome shotgun (WGS) entry which is preliminary data.</text>
</comment>
<dbReference type="SUPFAM" id="SSF54637">
    <property type="entry name" value="Thioesterase/thiol ester dehydrase-isomerase"/>
    <property type="match status" value="1"/>
</dbReference>
<sequence>MTTQPTQGHDGPYPAPIVVTERSVLPEWIDYNGHMNVAYYGLAFDNAIDQMFDNHIGNGEAYVRAAAQGMFVLQSNMQFLQELRLGQVFSVSFQLIDHDTKRLHFWSEILFDGQVCATQEVLAMHVDLTSKRSAVFPDWLQARLAQLQADHAALARPERLGATLGIRRG</sequence>
<dbReference type="Gene3D" id="3.10.129.10">
    <property type="entry name" value="Hotdog Thioesterase"/>
    <property type="match status" value="1"/>
</dbReference>
<reference evidence="1 2" key="1">
    <citation type="submission" date="2024-04" db="EMBL/GenBank/DDBJ databases">
        <title>Draft genome sequence of Pseudophaeobacter arcticus NBRC 116598.</title>
        <authorList>
            <person name="Miyakawa T."/>
            <person name="Kusuya Y."/>
            <person name="Miura T."/>
        </authorList>
    </citation>
    <scope>NUCLEOTIDE SEQUENCE [LARGE SCALE GENOMIC DNA]</scope>
    <source>
        <strain evidence="1 2">SU-CL00105</strain>
    </source>
</reference>
<dbReference type="RefSeq" id="WP_353398363.1">
    <property type="nucleotide sequence ID" value="NZ_BAABWU010000004.1"/>
</dbReference>
<evidence type="ECO:0000313" key="1">
    <source>
        <dbReference type="EMBL" id="GAA6195987.1"/>
    </source>
</evidence>
<proteinExistence type="predicted"/>
<dbReference type="Pfam" id="PF13279">
    <property type="entry name" value="4HBT_2"/>
    <property type="match status" value="1"/>
</dbReference>
<gene>
    <name evidence="1" type="ORF">NBRC116598_14310</name>
</gene>
<organism evidence="1 2">
    <name type="scientific">Pseudophaeobacter arcticus</name>
    <dbReference type="NCBI Taxonomy" id="385492"/>
    <lineage>
        <taxon>Bacteria</taxon>
        <taxon>Pseudomonadati</taxon>
        <taxon>Pseudomonadota</taxon>
        <taxon>Alphaproteobacteria</taxon>
        <taxon>Rhodobacterales</taxon>
        <taxon>Paracoccaceae</taxon>
        <taxon>Pseudophaeobacter</taxon>
    </lineage>
</organism>
<dbReference type="CDD" id="cd00586">
    <property type="entry name" value="4HBT"/>
    <property type="match status" value="1"/>
</dbReference>
<evidence type="ECO:0000313" key="2">
    <source>
        <dbReference type="Proteomes" id="UP001441944"/>
    </source>
</evidence>
<dbReference type="PANTHER" id="PTHR31793:SF2">
    <property type="entry name" value="BLR1345 PROTEIN"/>
    <property type="match status" value="1"/>
</dbReference>
<dbReference type="Proteomes" id="UP001441944">
    <property type="component" value="Unassembled WGS sequence"/>
</dbReference>
<accession>A0ABQ0AJD7</accession>